<keyword evidence="2" id="KW-1185">Reference proteome</keyword>
<name>A0A9P6EWK8_9FUNG</name>
<comment type="caution">
    <text evidence="1">The sequence shown here is derived from an EMBL/GenBank/DDBJ whole genome shotgun (WGS) entry which is preliminary data.</text>
</comment>
<feature type="non-terminal residue" evidence="1">
    <location>
        <position position="1"/>
    </location>
</feature>
<protein>
    <submittedName>
        <fullName evidence="1">Uncharacterized protein</fullName>
    </submittedName>
</protein>
<sequence>PMDKFLVPGTANITNANLTIESPTRIIVSVGANLRNPLGPIPLPLGEVGMSIYLDGVNLANITTSNLTLPGGEGPVDITAKIDIADGGSNPQLQDSINNLASSLFGIDTPNGPPPKLVIDNIRIA</sequence>
<dbReference type="Gene3D" id="2.60.40.10">
    <property type="entry name" value="Immunoglobulins"/>
    <property type="match status" value="1"/>
</dbReference>
<evidence type="ECO:0000313" key="2">
    <source>
        <dbReference type="Proteomes" id="UP000780801"/>
    </source>
</evidence>
<dbReference type="Proteomes" id="UP000780801">
    <property type="component" value="Unassembled WGS sequence"/>
</dbReference>
<feature type="non-terminal residue" evidence="1">
    <location>
        <position position="125"/>
    </location>
</feature>
<proteinExistence type="predicted"/>
<dbReference type="AlphaFoldDB" id="A0A9P6EWK8"/>
<reference evidence="1" key="1">
    <citation type="journal article" date="2020" name="Fungal Divers.">
        <title>Resolving the Mortierellaceae phylogeny through synthesis of multi-gene phylogenetics and phylogenomics.</title>
        <authorList>
            <person name="Vandepol N."/>
            <person name="Liber J."/>
            <person name="Desiro A."/>
            <person name="Na H."/>
            <person name="Kennedy M."/>
            <person name="Barry K."/>
            <person name="Grigoriev I.V."/>
            <person name="Miller A.N."/>
            <person name="O'Donnell K."/>
            <person name="Stajich J.E."/>
            <person name="Bonito G."/>
        </authorList>
    </citation>
    <scope>NUCLEOTIDE SEQUENCE</scope>
    <source>
        <strain evidence="1">KOD1015</strain>
    </source>
</reference>
<dbReference type="SUPFAM" id="SSF117070">
    <property type="entry name" value="LEA14-like"/>
    <property type="match status" value="1"/>
</dbReference>
<dbReference type="OrthoDB" id="2443621at2759"/>
<accession>A0A9P6EWK8</accession>
<dbReference type="EMBL" id="JAABOA010007890">
    <property type="protein sequence ID" value="KAF9536921.1"/>
    <property type="molecule type" value="Genomic_DNA"/>
</dbReference>
<dbReference type="InterPro" id="IPR013783">
    <property type="entry name" value="Ig-like_fold"/>
</dbReference>
<gene>
    <name evidence="1" type="ORF">BGW38_010107</name>
</gene>
<evidence type="ECO:0000313" key="1">
    <source>
        <dbReference type="EMBL" id="KAF9536921.1"/>
    </source>
</evidence>
<organism evidence="1 2">
    <name type="scientific">Lunasporangiospora selenospora</name>
    <dbReference type="NCBI Taxonomy" id="979761"/>
    <lineage>
        <taxon>Eukaryota</taxon>
        <taxon>Fungi</taxon>
        <taxon>Fungi incertae sedis</taxon>
        <taxon>Mucoromycota</taxon>
        <taxon>Mortierellomycotina</taxon>
        <taxon>Mortierellomycetes</taxon>
        <taxon>Mortierellales</taxon>
        <taxon>Mortierellaceae</taxon>
        <taxon>Lunasporangiospora</taxon>
    </lineage>
</organism>